<proteinExistence type="predicted"/>
<evidence type="ECO:0000313" key="2">
    <source>
        <dbReference type="EMBL" id="MCY6372402.1"/>
    </source>
</evidence>
<name>A0ABT4CTL1_9CLOT</name>
<dbReference type="EMBL" id="JAPQES010000007">
    <property type="protein sequence ID" value="MCY6372402.1"/>
    <property type="molecule type" value="Genomic_DNA"/>
</dbReference>
<evidence type="ECO:0000313" key="3">
    <source>
        <dbReference type="Proteomes" id="UP001079657"/>
    </source>
</evidence>
<sequence length="418" mass="47124">MNKRIFLILLFTIYLIFICPITALSNVYPNDSKITFLLDKGEISSVVISINVTDAKKPIIIPVPFHLKDAKDSLNSSLVSIYNGNAYGLVLVFPTKVEKNMEILCDYKNNGLAKGVHFSQNTVGKTLFVPSLDENLLHKISSSFSYSNVIDYGEQIYFKILDDYIADTEDKGEISHSPQALPMAHSGKDYTIKIVPPKTDSSNSDIINLLIIFLSALPTLILSVATGAKNMGRYLAAKACIFISSVFFIIEVILLYNKVLKPSYFIVSFILLTFTWIIYILMNNGDKIWDKLEETVHSNHVSKQHKKYRKSLSHINSNHDVKEFILDNNASKLTILVFNGLEKKLNNLTQQERNEIQNAIENILSGANSNSTNNISMLSDNPEITIMNVFPFFNIVYTSQFPIEGSKKFILLDIENKI</sequence>
<keyword evidence="1" id="KW-0472">Membrane</keyword>
<keyword evidence="1" id="KW-1133">Transmembrane helix</keyword>
<keyword evidence="3" id="KW-1185">Reference proteome</keyword>
<reference evidence="2" key="1">
    <citation type="submission" date="2022-12" db="EMBL/GenBank/DDBJ databases">
        <authorList>
            <person name="Wang J."/>
        </authorList>
    </citation>
    <scope>NUCLEOTIDE SEQUENCE</scope>
    <source>
        <strain evidence="2">HY-42-06</strain>
    </source>
</reference>
<dbReference type="RefSeq" id="WP_268051388.1">
    <property type="nucleotide sequence ID" value="NZ_JAPQES010000007.1"/>
</dbReference>
<dbReference type="Proteomes" id="UP001079657">
    <property type="component" value="Unassembled WGS sequence"/>
</dbReference>
<evidence type="ECO:0000256" key="1">
    <source>
        <dbReference type="SAM" id="Phobius"/>
    </source>
</evidence>
<keyword evidence="1" id="KW-0812">Transmembrane</keyword>
<organism evidence="2 3">
    <name type="scientific">Clostridium ganghwense</name>
    <dbReference type="NCBI Taxonomy" id="312089"/>
    <lineage>
        <taxon>Bacteria</taxon>
        <taxon>Bacillati</taxon>
        <taxon>Bacillota</taxon>
        <taxon>Clostridia</taxon>
        <taxon>Eubacteriales</taxon>
        <taxon>Clostridiaceae</taxon>
        <taxon>Clostridium</taxon>
    </lineage>
</organism>
<gene>
    <name evidence="2" type="ORF">OXH55_17380</name>
</gene>
<comment type="caution">
    <text evidence="2">The sequence shown here is derived from an EMBL/GenBank/DDBJ whole genome shotgun (WGS) entry which is preliminary data.</text>
</comment>
<feature type="transmembrane region" description="Helical" evidence="1">
    <location>
        <begin position="262"/>
        <end position="282"/>
    </location>
</feature>
<evidence type="ECO:0008006" key="4">
    <source>
        <dbReference type="Google" id="ProtNLM"/>
    </source>
</evidence>
<feature type="transmembrane region" description="Helical" evidence="1">
    <location>
        <begin position="206"/>
        <end position="228"/>
    </location>
</feature>
<protein>
    <recommendedName>
        <fullName evidence="4">CHASE2 domain-containing protein</fullName>
    </recommendedName>
</protein>
<accession>A0ABT4CTL1</accession>
<feature type="transmembrane region" description="Helical" evidence="1">
    <location>
        <begin position="235"/>
        <end position="256"/>
    </location>
</feature>